<dbReference type="InterPro" id="IPR036188">
    <property type="entry name" value="FAD/NAD-bd_sf"/>
</dbReference>
<evidence type="ECO:0008006" key="4">
    <source>
        <dbReference type="Google" id="ProtNLM"/>
    </source>
</evidence>
<organism evidence="2 3">
    <name type="scientific">Cylindrobasidium torrendii FP15055 ss-10</name>
    <dbReference type="NCBI Taxonomy" id="1314674"/>
    <lineage>
        <taxon>Eukaryota</taxon>
        <taxon>Fungi</taxon>
        <taxon>Dikarya</taxon>
        <taxon>Basidiomycota</taxon>
        <taxon>Agaricomycotina</taxon>
        <taxon>Agaricomycetes</taxon>
        <taxon>Agaricomycetidae</taxon>
        <taxon>Agaricales</taxon>
        <taxon>Marasmiineae</taxon>
        <taxon>Physalacriaceae</taxon>
        <taxon>Cylindrobasidium</taxon>
    </lineage>
</organism>
<keyword evidence="1" id="KW-0812">Transmembrane</keyword>
<accession>A0A0D7BIR8</accession>
<dbReference type="AlphaFoldDB" id="A0A0D7BIR8"/>
<keyword evidence="1" id="KW-1133">Transmembrane helix</keyword>
<keyword evidence="3" id="KW-1185">Reference proteome</keyword>
<gene>
    <name evidence="2" type="ORF">CYLTODRAFT_442013</name>
</gene>
<dbReference type="OrthoDB" id="10051892at2759"/>
<dbReference type="SUPFAM" id="SSF51905">
    <property type="entry name" value="FAD/NAD(P)-binding domain"/>
    <property type="match status" value="1"/>
</dbReference>
<proteinExistence type="predicted"/>
<dbReference type="EMBL" id="KN880468">
    <property type="protein sequence ID" value="KIY70453.1"/>
    <property type="molecule type" value="Genomic_DNA"/>
</dbReference>
<reference evidence="2 3" key="1">
    <citation type="journal article" date="2015" name="Fungal Genet. Biol.">
        <title>Evolution of novel wood decay mechanisms in Agaricales revealed by the genome sequences of Fistulina hepatica and Cylindrobasidium torrendii.</title>
        <authorList>
            <person name="Floudas D."/>
            <person name="Held B.W."/>
            <person name="Riley R."/>
            <person name="Nagy L.G."/>
            <person name="Koehler G."/>
            <person name="Ransdell A.S."/>
            <person name="Younus H."/>
            <person name="Chow J."/>
            <person name="Chiniquy J."/>
            <person name="Lipzen A."/>
            <person name="Tritt A."/>
            <person name="Sun H."/>
            <person name="Haridas S."/>
            <person name="LaButti K."/>
            <person name="Ohm R.A."/>
            <person name="Kues U."/>
            <person name="Blanchette R.A."/>
            <person name="Grigoriev I.V."/>
            <person name="Minto R.E."/>
            <person name="Hibbett D.S."/>
        </authorList>
    </citation>
    <scope>NUCLEOTIDE SEQUENCE [LARGE SCALE GENOMIC DNA]</scope>
    <source>
        <strain evidence="2 3">FP15055 ss-10</strain>
    </source>
</reference>
<name>A0A0D7BIR8_9AGAR</name>
<evidence type="ECO:0000256" key="1">
    <source>
        <dbReference type="SAM" id="Phobius"/>
    </source>
</evidence>
<evidence type="ECO:0000313" key="2">
    <source>
        <dbReference type="EMBL" id="KIY70453.1"/>
    </source>
</evidence>
<protein>
    <recommendedName>
        <fullName evidence="4">FAD/NAD(P)-binding domain-containing protein</fullName>
    </recommendedName>
</protein>
<sequence>MTLTPFMTFSNYVLAACLAVALLVVTFNPLWRALRSYLVAKYCCVDEIKNLGTQRPDGAKIRGTAVVCGGSYAGLFTARTLHDHFERVILIEPEEWLLGKDARRVHSWEQESKRSRVIQYMSLQGTQPLLLNALRFMFPGWDTTCKESGIEIAPSSFKFMYWGKSPVEPKTHFGGSLPNTMYASRRGLETALRRRVLDPKAYPNIVQIAGSVTGFIVDPRFPDKVAGVKYASRDPESGTPTREILAELVVDCTGPAKGGLSWLPHAGFLEPVKMDTYDAKMRYTTFTFHVTPELAARLPVPGGFYREGGGFVTNHPDSRVDNKYIGILRNEGDLLYVCAGGWGRSGQSPKTIEDVIAHCQSLKLEKPFPQWALDMLYVLQEVEQDAVVSHVNVGPSFLMKFHECNGLPTNFVALGDAVCRVNPLYGQGCAKAVIGATCLNTVLNRTRSSPTLSHSFGHNFFKLQAMKLQPLWNLPILIDYGQQSTIPVEGEKKSSTDFARWYLRQIQKLSFTDESAYLPMYLAANLLGSTPIDMFHPLLVAKVMWQCIVGEAAS</sequence>
<dbReference type="Proteomes" id="UP000054007">
    <property type="component" value="Unassembled WGS sequence"/>
</dbReference>
<feature type="transmembrane region" description="Helical" evidence="1">
    <location>
        <begin position="12"/>
        <end position="31"/>
    </location>
</feature>
<keyword evidence="1" id="KW-0472">Membrane</keyword>
<evidence type="ECO:0000313" key="3">
    <source>
        <dbReference type="Proteomes" id="UP000054007"/>
    </source>
</evidence>